<evidence type="ECO:0000313" key="3">
    <source>
        <dbReference type="Proteomes" id="UP000318585"/>
    </source>
</evidence>
<name>A0A553CRD3_9FLAO</name>
<accession>A0A553CRD3</accession>
<sequence length="93" mass="11017">MKVVWSENAETTFDLIVLYIEAKFGVLSAKKFIRKVDSVIQSISKHPYIYKSSNFNNKVRKATINKQCSLFYEINKETIQLSYFWDNRQEPMI</sequence>
<gene>
    <name evidence="2" type="ORF">FNW17_04580</name>
</gene>
<evidence type="ECO:0000313" key="2">
    <source>
        <dbReference type="EMBL" id="TRX23049.1"/>
    </source>
</evidence>
<keyword evidence="1" id="KW-1277">Toxin-antitoxin system</keyword>
<comment type="caution">
    <text evidence="2">The sequence shown here is derived from an EMBL/GenBank/DDBJ whole genome shotgun (WGS) entry which is preliminary data.</text>
</comment>
<dbReference type="Pfam" id="PF05016">
    <property type="entry name" value="ParE_toxin"/>
    <property type="match status" value="1"/>
</dbReference>
<organism evidence="2 3">
    <name type="scientific">Flavobacterium franklandianum</name>
    <dbReference type="NCBI Taxonomy" id="2594430"/>
    <lineage>
        <taxon>Bacteria</taxon>
        <taxon>Pseudomonadati</taxon>
        <taxon>Bacteroidota</taxon>
        <taxon>Flavobacteriia</taxon>
        <taxon>Flavobacteriales</taxon>
        <taxon>Flavobacteriaceae</taxon>
        <taxon>Flavobacterium</taxon>
    </lineage>
</organism>
<reference evidence="2 3" key="1">
    <citation type="submission" date="2019-07" db="EMBL/GenBank/DDBJ databases">
        <title>Novel species of Flavobacterium.</title>
        <authorList>
            <person name="Liu Q."/>
            <person name="Xin Y.-H."/>
        </authorList>
    </citation>
    <scope>NUCLEOTIDE SEQUENCE [LARGE SCALE GENOMIC DNA]</scope>
    <source>
        <strain evidence="2 3">LB3P56</strain>
    </source>
</reference>
<dbReference type="OrthoDB" id="1098070at2"/>
<dbReference type="RefSeq" id="WP_144070984.1">
    <property type="nucleotide sequence ID" value="NZ_VJZR01000002.1"/>
</dbReference>
<protein>
    <submittedName>
        <fullName evidence="2">Type II toxin-antitoxin system RelE/ParE family toxin</fullName>
    </submittedName>
</protein>
<dbReference type="Proteomes" id="UP000318585">
    <property type="component" value="Unassembled WGS sequence"/>
</dbReference>
<keyword evidence="3" id="KW-1185">Reference proteome</keyword>
<dbReference type="InterPro" id="IPR035093">
    <property type="entry name" value="RelE/ParE_toxin_dom_sf"/>
</dbReference>
<dbReference type="AlphaFoldDB" id="A0A553CRD3"/>
<evidence type="ECO:0000256" key="1">
    <source>
        <dbReference type="ARBA" id="ARBA00022649"/>
    </source>
</evidence>
<dbReference type="EMBL" id="VJZR01000002">
    <property type="protein sequence ID" value="TRX23049.1"/>
    <property type="molecule type" value="Genomic_DNA"/>
</dbReference>
<proteinExistence type="predicted"/>
<dbReference type="InterPro" id="IPR007712">
    <property type="entry name" value="RelE/ParE_toxin"/>
</dbReference>
<dbReference type="Gene3D" id="3.30.2310.20">
    <property type="entry name" value="RelE-like"/>
    <property type="match status" value="1"/>
</dbReference>